<reference evidence="2" key="1">
    <citation type="submission" date="2022-08" db="EMBL/GenBank/DDBJ databases">
        <authorList>
            <consortium name="DOE Joint Genome Institute"/>
            <person name="Min B."/>
            <person name="Riley R."/>
            <person name="Sierra-Patev S."/>
            <person name="Naranjo-Ortiz M."/>
            <person name="Looney B."/>
            <person name="Konkel Z."/>
            <person name="Slot J.C."/>
            <person name="Sakamoto Y."/>
            <person name="Steenwyk J.L."/>
            <person name="Rokas A."/>
            <person name="Carro J."/>
            <person name="Camarero S."/>
            <person name="Ferreira P."/>
            <person name="Molpeceres G."/>
            <person name="Ruiz-Duenas F.J."/>
            <person name="Serrano A."/>
            <person name="Henrissat B."/>
            <person name="Drula E."/>
            <person name="Hughes K.W."/>
            <person name="Mata J.L."/>
            <person name="Ishikawa N.K."/>
            <person name="Vargas-Isla R."/>
            <person name="Ushijima S."/>
            <person name="Smith C.A."/>
            <person name="Ahrendt S."/>
            <person name="Andreopoulos W."/>
            <person name="He G."/>
            <person name="Labutti K."/>
            <person name="Lipzen A."/>
            <person name="Ng V."/>
            <person name="Sandor L."/>
            <person name="Barry K."/>
            <person name="Martinez A.T."/>
            <person name="Xiao Y."/>
            <person name="Gibbons J.G."/>
            <person name="Terashima K."/>
            <person name="Hibbett D.S."/>
            <person name="Grigoriev I.V."/>
        </authorList>
    </citation>
    <scope>NUCLEOTIDE SEQUENCE</scope>
    <source>
        <strain evidence="2">Sp2 HRB7682 ss15</strain>
    </source>
</reference>
<feature type="compositionally biased region" description="Basic and acidic residues" evidence="1">
    <location>
        <begin position="221"/>
        <end position="235"/>
    </location>
</feature>
<evidence type="ECO:0000313" key="2">
    <source>
        <dbReference type="EMBL" id="KAJ4473309.1"/>
    </source>
</evidence>
<accession>A0A9W9A3C7</accession>
<reference evidence="2" key="2">
    <citation type="journal article" date="2023" name="Proc. Natl. Acad. Sci. U.S.A.">
        <title>A global phylogenomic analysis of the shiitake genus Lentinula.</title>
        <authorList>
            <person name="Sierra-Patev S."/>
            <person name="Min B."/>
            <person name="Naranjo-Ortiz M."/>
            <person name="Looney B."/>
            <person name="Konkel Z."/>
            <person name="Slot J.C."/>
            <person name="Sakamoto Y."/>
            <person name="Steenwyk J.L."/>
            <person name="Rokas A."/>
            <person name="Carro J."/>
            <person name="Camarero S."/>
            <person name="Ferreira P."/>
            <person name="Molpeceres G."/>
            <person name="Ruiz-Duenas F.J."/>
            <person name="Serrano A."/>
            <person name="Henrissat B."/>
            <person name="Drula E."/>
            <person name="Hughes K.W."/>
            <person name="Mata J.L."/>
            <person name="Ishikawa N.K."/>
            <person name="Vargas-Isla R."/>
            <person name="Ushijima S."/>
            <person name="Smith C.A."/>
            <person name="Donoghue J."/>
            <person name="Ahrendt S."/>
            <person name="Andreopoulos W."/>
            <person name="He G."/>
            <person name="LaButti K."/>
            <person name="Lipzen A."/>
            <person name="Ng V."/>
            <person name="Riley R."/>
            <person name="Sandor L."/>
            <person name="Barry K."/>
            <person name="Martinez A.T."/>
            <person name="Xiao Y."/>
            <person name="Gibbons J.G."/>
            <person name="Terashima K."/>
            <person name="Grigoriev I.V."/>
            <person name="Hibbett D."/>
        </authorList>
    </citation>
    <scope>NUCLEOTIDE SEQUENCE</scope>
    <source>
        <strain evidence="2">Sp2 HRB7682 ss15</strain>
    </source>
</reference>
<dbReference type="Proteomes" id="UP001150238">
    <property type="component" value="Unassembled WGS sequence"/>
</dbReference>
<evidence type="ECO:0000313" key="3">
    <source>
        <dbReference type="Proteomes" id="UP001150238"/>
    </source>
</evidence>
<proteinExistence type="predicted"/>
<feature type="region of interest" description="Disordered" evidence="1">
    <location>
        <begin position="285"/>
        <end position="304"/>
    </location>
</feature>
<protein>
    <submittedName>
        <fullName evidence="2">Uncharacterized protein</fullName>
    </submittedName>
</protein>
<dbReference type="AlphaFoldDB" id="A0A9W9A3C7"/>
<dbReference type="EMBL" id="JANVFS010000025">
    <property type="protein sequence ID" value="KAJ4473309.1"/>
    <property type="molecule type" value="Genomic_DNA"/>
</dbReference>
<gene>
    <name evidence="2" type="ORF">C8J55DRAFT_136742</name>
</gene>
<comment type="caution">
    <text evidence="2">The sequence shown here is derived from an EMBL/GenBank/DDBJ whole genome shotgun (WGS) entry which is preliminary data.</text>
</comment>
<feature type="region of interest" description="Disordered" evidence="1">
    <location>
        <begin position="151"/>
        <end position="205"/>
    </location>
</feature>
<name>A0A9W9A3C7_9AGAR</name>
<feature type="region of interest" description="Disordered" evidence="1">
    <location>
        <begin position="221"/>
        <end position="254"/>
    </location>
</feature>
<sequence length="410" mass="45946">MADSSMFVFDANSHAVHKITSREEALVCRLFANFDTTWGHPALQDRLRRARKQPSSQSILNGMTLFSTVWTASKLPEFQSYKVVWDAMRAHLENDGVLAAVVSRFNAYVSRKGTSAHLDRVNKSKAQRETYPKILPRMDCAMSTDWKDVKCQTRRTRPSNLSPENPHHSNRVLSTAPIYGCSPSPPIHASSSSKHLFSHSPTPQLGPSEWASCYEDEELYDRSTHSSDPHSDLHPHPFASSCFGPGPAQAQTHVSQETGHFGAVPNATLSLYHTHRMEQKLLQPPEQRLPLYPPSLASPSPFSEAYSETQQSLLEYGASVPSILTPRYFHQHEAQLNSYSTTGQAYLQKPTVPLPYLPYHNQSPTIFSSNSTVSDDSAFVPPQNNYWRGYTTDGKLADEYASDAYKMQDE</sequence>
<organism evidence="2 3">
    <name type="scientific">Lentinula lateritia</name>
    <dbReference type="NCBI Taxonomy" id="40482"/>
    <lineage>
        <taxon>Eukaryota</taxon>
        <taxon>Fungi</taxon>
        <taxon>Dikarya</taxon>
        <taxon>Basidiomycota</taxon>
        <taxon>Agaricomycotina</taxon>
        <taxon>Agaricomycetes</taxon>
        <taxon>Agaricomycetidae</taxon>
        <taxon>Agaricales</taxon>
        <taxon>Marasmiineae</taxon>
        <taxon>Omphalotaceae</taxon>
        <taxon>Lentinula</taxon>
    </lineage>
</organism>
<evidence type="ECO:0000256" key="1">
    <source>
        <dbReference type="SAM" id="MobiDB-lite"/>
    </source>
</evidence>
<feature type="compositionally biased region" description="Low complexity" evidence="1">
    <location>
        <begin position="187"/>
        <end position="200"/>
    </location>
</feature>